<dbReference type="GO" id="GO:0005634">
    <property type="term" value="C:nucleus"/>
    <property type="evidence" value="ECO:0007669"/>
    <property type="project" value="UniProtKB-SubCell"/>
</dbReference>
<reference evidence="9 10" key="1">
    <citation type="journal article" date="2022" name="Nat. Genet.">
        <title>Improved pea reference genome and pan-genome highlight genomic features and evolutionary characteristics.</title>
        <authorList>
            <person name="Yang T."/>
            <person name="Liu R."/>
            <person name="Luo Y."/>
            <person name="Hu S."/>
            <person name="Wang D."/>
            <person name="Wang C."/>
            <person name="Pandey M.K."/>
            <person name="Ge S."/>
            <person name="Xu Q."/>
            <person name="Li N."/>
            <person name="Li G."/>
            <person name="Huang Y."/>
            <person name="Saxena R.K."/>
            <person name="Ji Y."/>
            <person name="Li M."/>
            <person name="Yan X."/>
            <person name="He Y."/>
            <person name="Liu Y."/>
            <person name="Wang X."/>
            <person name="Xiang C."/>
            <person name="Varshney R.K."/>
            <person name="Ding H."/>
            <person name="Gao S."/>
            <person name="Zong X."/>
        </authorList>
    </citation>
    <scope>NUCLEOTIDE SEQUENCE [LARGE SCALE GENOMIC DNA]</scope>
    <source>
        <strain evidence="9 10">cv. Zhongwan 6</strain>
    </source>
</reference>
<dbReference type="PANTHER" id="PTHR33057">
    <property type="entry name" value="TRANSCRIPTION REPRESSOR OFP7-RELATED"/>
    <property type="match status" value="1"/>
</dbReference>
<comment type="caution">
    <text evidence="9">The sequence shown here is derived from an EMBL/GenBank/DDBJ whole genome shotgun (WGS) entry which is preliminary data.</text>
</comment>
<accession>A0A9D4YC80</accession>
<evidence type="ECO:0000256" key="2">
    <source>
        <dbReference type="ARBA" id="ARBA00022491"/>
    </source>
</evidence>
<keyword evidence="4 6" id="KW-0804">Transcription</keyword>
<organism evidence="9 10">
    <name type="scientific">Pisum sativum</name>
    <name type="common">Garden pea</name>
    <name type="synonym">Lathyrus oleraceus</name>
    <dbReference type="NCBI Taxonomy" id="3888"/>
    <lineage>
        <taxon>Eukaryota</taxon>
        <taxon>Viridiplantae</taxon>
        <taxon>Streptophyta</taxon>
        <taxon>Embryophyta</taxon>
        <taxon>Tracheophyta</taxon>
        <taxon>Spermatophyta</taxon>
        <taxon>Magnoliopsida</taxon>
        <taxon>eudicotyledons</taxon>
        <taxon>Gunneridae</taxon>
        <taxon>Pentapetalae</taxon>
        <taxon>rosids</taxon>
        <taxon>fabids</taxon>
        <taxon>Fabales</taxon>
        <taxon>Fabaceae</taxon>
        <taxon>Papilionoideae</taxon>
        <taxon>50 kb inversion clade</taxon>
        <taxon>NPAAA clade</taxon>
        <taxon>Hologalegina</taxon>
        <taxon>IRL clade</taxon>
        <taxon>Fabeae</taxon>
        <taxon>Lathyrus</taxon>
    </lineage>
</organism>
<dbReference type="NCBIfam" id="TIGR01568">
    <property type="entry name" value="A_thal_3678"/>
    <property type="match status" value="1"/>
</dbReference>
<feature type="compositionally biased region" description="Low complexity" evidence="7">
    <location>
        <begin position="48"/>
        <end position="63"/>
    </location>
</feature>
<keyword evidence="3 6" id="KW-0805">Transcription regulation</keyword>
<comment type="function">
    <text evidence="6">Transcriptional repressor that regulates multiple aspects of plant growth and development.</text>
</comment>
<sequence>QLPLMGNNKFKFSDMIPNAWFYKLKDMSKSSRKRNGSSHFMKNKVITSPTSTSQRSQHSRYSSHCFSNEPIRVGKLFNTPNHTKDLSFPFNDSPRMSSKRRVGRKTIYKPSHSSQPFDQVQVQVQVQSQEHDLSSIENSSCESYHNQCVSSESEFCDSFSVPDLLNCSCRVSSSTNDIIIDMNNESFQGNSKHLDGFESFDAFSQLGLAPILTKQVKFDDDKIVEATKSRSSSESDELKIDHSFSSIKVNQRRRKKSQIGKKASPNSSQGIRLRVNSPKLVNRKIQACGRKSVSRNEAGFVDGFAVVKSSIDPISDFKESMVEMIVENNIRGSKDLENLLACYLSLNSSEYHDLIVKAFEQIWYDMAQLRM</sequence>
<keyword evidence="10" id="KW-1185">Reference proteome</keyword>
<dbReference type="EMBL" id="JAMSHJ010000002">
    <property type="protein sequence ID" value="KAI5434890.1"/>
    <property type="molecule type" value="Genomic_DNA"/>
</dbReference>
<evidence type="ECO:0000256" key="4">
    <source>
        <dbReference type="ARBA" id="ARBA00023163"/>
    </source>
</evidence>
<dbReference type="Gramene" id="Psat02G0163900-T1">
    <property type="protein sequence ID" value="KAI5434890.1"/>
    <property type="gene ID" value="KIW84_021639"/>
</dbReference>
<evidence type="ECO:0000256" key="5">
    <source>
        <dbReference type="ARBA" id="ARBA00023242"/>
    </source>
</evidence>
<dbReference type="AlphaFoldDB" id="A0A9D4YC80"/>
<evidence type="ECO:0000313" key="10">
    <source>
        <dbReference type="Proteomes" id="UP001058974"/>
    </source>
</evidence>
<dbReference type="PANTHER" id="PTHR33057:SF128">
    <property type="entry name" value="TRANSCRIPTION REPRESSOR OFP3"/>
    <property type="match status" value="1"/>
</dbReference>
<dbReference type="PROSITE" id="PS51754">
    <property type="entry name" value="OVATE"/>
    <property type="match status" value="1"/>
</dbReference>
<protein>
    <recommendedName>
        <fullName evidence="6">Transcription repressor</fullName>
    </recommendedName>
    <alternativeName>
        <fullName evidence="6">Ovate family protein</fullName>
    </alternativeName>
</protein>
<dbReference type="Pfam" id="PF13724">
    <property type="entry name" value="DNA_binding_2"/>
    <property type="match status" value="1"/>
</dbReference>
<feature type="non-terminal residue" evidence="9">
    <location>
        <position position="1"/>
    </location>
</feature>
<evidence type="ECO:0000256" key="6">
    <source>
        <dbReference type="RuleBase" id="RU367028"/>
    </source>
</evidence>
<comment type="subcellular location">
    <subcellularLocation>
        <location evidence="1 6">Nucleus</location>
    </subcellularLocation>
</comment>
<evidence type="ECO:0000256" key="7">
    <source>
        <dbReference type="SAM" id="MobiDB-lite"/>
    </source>
</evidence>
<keyword evidence="2 6" id="KW-0678">Repressor</keyword>
<dbReference type="Proteomes" id="UP001058974">
    <property type="component" value="Chromosome 2"/>
</dbReference>
<dbReference type="InterPro" id="IPR006458">
    <property type="entry name" value="Ovate_C"/>
</dbReference>
<name>A0A9D4YC80_PEA</name>
<evidence type="ECO:0000256" key="1">
    <source>
        <dbReference type="ARBA" id="ARBA00004123"/>
    </source>
</evidence>
<dbReference type="GO" id="GO:0045892">
    <property type="term" value="P:negative regulation of DNA-templated transcription"/>
    <property type="evidence" value="ECO:0007669"/>
    <property type="project" value="UniProtKB-UniRule"/>
</dbReference>
<keyword evidence="5 6" id="KW-0539">Nucleus</keyword>
<feature type="domain" description="OVATE" evidence="8">
    <location>
        <begin position="306"/>
        <end position="365"/>
    </location>
</feature>
<gene>
    <name evidence="9" type="ORF">KIW84_021639</name>
</gene>
<feature type="compositionally biased region" description="Basic residues" evidence="7">
    <location>
        <begin position="250"/>
        <end position="259"/>
    </location>
</feature>
<feature type="region of interest" description="Disordered" evidence="7">
    <location>
        <begin position="30"/>
        <end position="63"/>
    </location>
</feature>
<dbReference type="InterPro" id="IPR038933">
    <property type="entry name" value="Ovate"/>
</dbReference>
<proteinExistence type="predicted"/>
<evidence type="ECO:0000256" key="3">
    <source>
        <dbReference type="ARBA" id="ARBA00023015"/>
    </source>
</evidence>
<dbReference type="Pfam" id="PF04844">
    <property type="entry name" value="Ovate"/>
    <property type="match status" value="1"/>
</dbReference>
<dbReference type="GO" id="GO:0003677">
    <property type="term" value="F:DNA binding"/>
    <property type="evidence" value="ECO:0007669"/>
    <property type="project" value="InterPro"/>
</dbReference>
<dbReference type="InterPro" id="IPR025830">
    <property type="entry name" value="DNA_bnd_dom_ovate"/>
</dbReference>
<evidence type="ECO:0000259" key="8">
    <source>
        <dbReference type="PROSITE" id="PS51754"/>
    </source>
</evidence>
<evidence type="ECO:0000313" key="9">
    <source>
        <dbReference type="EMBL" id="KAI5434890.1"/>
    </source>
</evidence>
<feature type="region of interest" description="Disordered" evidence="7">
    <location>
        <begin position="250"/>
        <end position="270"/>
    </location>
</feature>